<evidence type="ECO:0000313" key="3">
    <source>
        <dbReference type="Proteomes" id="UP000663854"/>
    </source>
</evidence>
<dbReference type="Proteomes" id="UP000663870">
    <property type="component" value="Unassembled WGS sequence"/>
</dbReference>
<dbReference type="EMBL" id="CAJNOL010003318">
    <property type="protein sequence ID" value="CAF1557779.1"/>
    <property type="molecule type" value="Genomic_DNA"/>
</dbReference>
<gene>
    <name evidence="2" type="ORF">JXQ802_LOCUS44113</name>
    <name evidence="1" type="ORF">PYM288_LOCUS28754</name>
</gene>
<evidence type="ECO:0000313" key="1">
    <source>
        <dbReference type="EMBL" id="CAF1278472.1"/>
    </source>
</evidence>
<keyword evidence="4" id="KW-1185">Reference proteome</keyword>
<sequence length="162" mass="18643">MTWNALKSIEHRENDKDSSIISNTNKDTKVNFERLLSTTLFSIKSVVSLISTQGLLKNLEETLNYFKSTFNIQKSVRNEGDKWKHFSRQIVDVLLVHLTIGLSKDQSLLDIYSTQVILFDVVSSFELRPIDPFVVAFRASTNRNVAELIVYNRIEMTLTLDE</sequence>
<comment type="caution">
    <text evidence="1">The sequence shown here is derived from an EMBL/GenBank/DDBJ whole genome shotgun (WGS) entry which is preliminary data.</text>
</comment>
<organism evidence="1 3">
    <name type="scientific">Rotaria sordida</name>
    <dbReference type="NCBI Taxonomy" id="392033"/>
    <lineage>
        <taxon>Eukaryota</taxon>
        <taxon>Metazoa</taxon>
        <taxon>Spiralia</taxon>
        <taxon>Gnathifera</taxon>
        <taxon>Rotifera</taxon>
        <taxon>Eurotatoria</taxon>
        <taxon>Bdelloidea</taxon>
        <taxon>Philodinida</taxon>
        <taxon>Philodinidae</taxon>
        <taxon>Rotaria</taxon>
    </lineage>
</organism>
<reference evidence="1" key="1">
    <citation type="submission" date="2021-02" db="EMBL/GenBank/DDBJ databases">
        <authorList>
            <person name="Nowell W R."/>
        </authorList>
    </citation>
    <scope>NUCLEOTIDE SEQUENCE</scope>
</reference>
<evidence type="ECO:0000313" key="2">
    <source>
        <dbReference type="EMBL" id="CAF1557779.1"/>
    </source>
</evidence>
<dbReference type="AlphaFoldDB" id="A0A815C399"/>
<protein>
    <submittedName>
        <fullName evidence="1">Uncharacterized protein</fullName>
    </submittedName>
</protein>
<accession>A0A815C399</accession>
<proteinExistence type="predicted"/>
<evidence type="ECO:0000313" key="4">
    <source>
        <dbReference type="Proteomes" id="UP000663870"/>
    </source>
</evidence>
<dbReference type="EMBL" id="CAJNOH010002183">
    <property type="protein sequence ID" value="CAF1278472.1"/>
    <property type="molecule type" value="Genomic_DNA"/>
</dbReference>
<dbReference type="Proteomes" id="UP000663854">
    <property type="component" value="Unassembled WGS sequence"/>
</dbReference>
<name>A0A815C399_9BILA</name>